<evidence type="ECO:0008006" key="6">
    <source>
        <dbReference type="Google" id="ProtNLM"/>
    </source>
</evidence>
<keyword evidence="3" id="KW-0406">Ion transport</keyword>
<keyword evidence="2" id="KW-1134">Transmembrane beta strand</keyword>
<dbReference type="GO" id="GO:0005741">
    <property type="term" value="C:mitochondrial outer membrane"/>
    <property type="evidence" value="ECO:0007669"/>
    <property type="project" value="InterPro"/>
</dbReference>
<dbReference type="InterPro" id="IPR023614">
    <property type="entry name" value="Porin_dom_sf"/>
</dbReference>
<comment type="caution">
    <text evidence="4">The sequence shown here is derived from an EMBL/GenBank/DDBJ whole genome shotgun (WGS) entry which is preliminary data.</text>
</comment>
<sequence length="365" mass="38946">MSQTYTSKYPSNPTLVKMAVPAFSDVAKPANDRALLLLVAALLSSAMEEGHIERAPIINRDFYHATAAALDVKLKAPDGLAVNVKGVSPHDGDITGAFEARKVISKGTSNFDSLTHWSIVWCESADLGLGQEFGLSIPSTMAKIGRITVTETWTTKNLINTKLELEDTIAAGLKAEFLGAFSTKKGPQAQKLSLYFKQGAFNTRAFFNYNPTSGNVDATVDGVVAHEGFVVGGEAGYDVQKAALTRYSAALGYSTVQFSGAITATNNLSIFAASYYHKVNSSVEAGVKAAYDTKTSQTVSLEIASKYKIDPATFAKAKISDRGILSLAYNTKINQGFTFGIGASLDTQKLNEASHKIGTSFTFEG</sequence>
<dbReference type="GO" id="GO:0008308">
    <property type="term" value="F:voltage-gated monoatomic anion channel activity"/>
    <property type="evidence" value="ECO:0007669"/>
    <property type="project" value="InterPro"/>
</dbReference>
<comment type="similarity">
    <text evidence="1">Belongs to the eukaryotic mitochondrial porin family.</text>
</comment>
<dbReference type="PANTHER" id="PTHR11743">
    <property type="entry name" value="VOLTAGE-DEPENDENT ANION-SELECTIVE CHANNEL"/>
    <property type="match status" value="1"/>
</dbReference>
<dbReference type="Proteomes" id="UP000447873">
    <property type="component" value="Unassembled WGS sequence"/>
</dbReference>
<gene>
    <name evidence="4" type="ORF">EG328_004203</name>
</gene>
<accession>A0A8H3UQN4</accession>
<protein>
    <recommendedName>
        <fullName evidence="6">Outer mitochondrial membrane protein porin</fullName>
    </recommendedName>
</protein>
<reference evidence="4 5" key="1">
    <citation type="submission" date="2018-12" db="EMBL/GenBank/DDBJ databases">
        <title>Venturia inaequalis Genome Resource.</title>
        <authorList>
            <person name="Lichtner F.J."/>
        </authorList>
    </citation>
    <scope>NUCLEOTIDE SEQUENCE [LARGE SCALE GENOMIC DNA]</scope>
    <source>
        <strain evidence="4 5">120213</strain>
    </source>
</reference>
<dbReference type="Gene3D" id="2.40.160.10">
    <property type="entry name" value="Porin"/>
    <property type="match status" value="1"/>
</dbReference>
<evidence type="ECO:0000256" key="3">
    <source>
        <dbReference type="ARBA" id="ARBA00023114"/>
    </source>
</evidence>
<dbReference type="AlphaFoldDB" id="A0A8H3UQN4"/>
<dbReference type="InterPro" id="IPR027246">
    <property type="entry name" value="Porin_Euk/Tom40"/>
</dbReference>
<dbReference type="PROSITE" id="PS00558">
    <property type="entry name" value="EUKARYOTIC_PORIN"/>
    <property type="match status" value="1"/>
</dbReference>
<keyword evidence="2" id="KW-0472">Membrane</keyword>
<keyword evidence="2" id="KW-0812">Transmembrane</keyword>
<dbReference type="EMBL" id="WNWS01000232">
    <property type="protein sequence ID" value="KAE9973873.1"/>
    <property type="molecule type" value="Genomic_DNA"/>
</dbReference>
<dbReference type="CDD" id="cd07306">
    <property type="entry name" value="Porin3_VDAC"/>
    <property type="match status" value="1"/>
</dbReference>
<evidence type="ECO:0000313" key="4">
    <source>
        <dbReference type="EMBL" id="KAE9973873.1"/>
    </source>
</evidence>
<proteinExistence type="inferred from homology"/>
<keyword evidence="3" id="KW-0813">Transport</keyword>
<dbReference type="GO" id="GO:0015288">
    <property type="term" value="F:porin activity"/>
    <property type="evidence" value="ECO:0007669"/>
    <property type="project" value="UniProtKB-KW"/>
</dbReference>
<evidence type="ECO:0000313" key="5">
    <source>
        <dbReference type="Proteomes" id="UP000447873"/>
    </source>
</evidence>
<organism evidence="4 5">
    <name type="scientific">Venturia inaequalis</name>
    <name type="common">Apple scab fungus</name>
    <dbReference type="NCBI Taxonomy" id="5025"/>
    <lineage>
        <taxon>Eukaryota</taxon>
        <taxon>Fungi</taxon>
        <taxon>Dikarya</taxon>
        <taxon>Ascomycota</taxon>
        <taxon>Pezizomycotina</taxon>
        <taxon>Dothideomycetes</taxon>
        <taxon>Pleosporomycetidae</taxon>
        <taxon>Venturiales</taxon>
        <taxon>Venturiaceae</taxon>
        <taxon>Venturia</taxon>
    </lineage>
</organism>
<keyword evidence="3" id="KW-0626">Porin</keyword>
<dbReference type="PANTHER" id="PTHR11743:SF70">
    <property type="entry name" value="GH26960P-RELATED"/>
    <property type="match status" value="1"/>
</dbReference>
<dbReference type="InterPro" id="IPR001925">
    <property type="entry name" value="Porin_Euk"/>
</dbReference>
<name>A0A8H3UQN4_VENIN</name>
<dbReference type="Pfam" id="PF01459">
    <property type="entry name" value="Porin_3"/>
    <property type="match status" value="1"/>
</dbReference>
<evidence type="ECO:0000256" key="1">
    <source>
        <dbReference type="ARBA" id="ARBA00007780"/>
    </source>
</evidence>
<dbReference type="GO" id="GO:0046930">
    <property type="term" value="C:pore complex"/>
    <property type="evidence" value="ECO:0007669"/>
    <property type="project" value="UniProtKB-KW"/>
</dbReference>
<evidence type="ECO:0000256" key="2">
    <source>
        <dbReference type="ARBA" id="ARBA00022452"/>
    </source>
</evidence>